<dbReference type="InterPro" id="IPR005517">
    <property type="entry name" value="Transl_elong_EFG/EF2_IV"/>
</dbReference>
<dbReference type="CDD" id="cd04088">
    <property type="entry name" value="EFG_mtEFG_II"/>
    <property type="match status" value="1"/>
</dbReference>
<evidence type="ECO:0000256" key="1">
    <source>
        <dbReference type="ARBA" id="ARBA00005870"/>
    </source>
</evidence>
<dbReference type="PANTHER" id="PTHR43261:SF1">
    <property type="entry name" value="RIBOSOME-RELEASING FACTOR 2, MITOCHONDRIAL"/>
    <property type="match status" value="1"/>
</dbReference>
<dbReference type="InterPro" id="IPR000640">
    <property type="entry name" value="EFG_V-like"/>
</dbReference>
<dbReference type="SMART" id="SM00889">
    <property type="entry name" value="EFG_IV"/>
    <property type="match status" value="1"/>
</dbReference>
<dbReference type="InterPro" id="IPR009000">
    <property type="entry name" value="Transl_B-barrel_sf"/>
</dbReference>
<dbReference type="InterPro" id="IPR035647">
    <property type="entry name" value="EFG_III/V"/>
</dbReference>
<dbReference type="InterPro" id="IPR031157">
    <property type="entry name" value="G_TR_CS"/>
</dbReference>
<keyword evidence="6 8" id="KW-0342">GTP-binding</keyword>
<reference evidence="10 11" key="1">
    <citation type="submission" date="2019-03" db="EMBL/GenBank/DDBJ databases">
        <title>Complete genome sequence of Ferrigenium kumadai strain An22, a microaerophilic iron-oxidizing bacterium isolated from a paddy field soil.</title>
        <authorList>
            <person name="Watanabe T."/>
            <person name="Asakawa S."/>
        </authorList>
    </citation>
    <scope>NUCLEOTIDE SEQUENCE [LARGE SCALE GENOMIC DNA]</scope>
    <source>
        <strain evidence="10 11">An22</strain>
    </source>
</reference>
<dbReference type="Gene3D" id="2.40.30.10">
    <property type="entry name" value="Translation factors"/>
    <property type="match status" value="1"/>
</dbReference>
<dbReference type="InterPro" id="IPR027417">
    <property type="entry name" value="P-loop_NTPase"/>
</dbReference>
<evidence type="ECO:0000313" key="10">
    <source>
        <dbReference type="EMBL" id="BBJ00173.1"/>
    </source>
</evidence>
<dbReference type="CDD" id="cd16262">
    <property type="entry name" value="EFG_III"/>
    <property type="match status" value="1"/>
</dbReference>
<dbReference type="Gene3D" id="3.30.70.870">
    <property type="entry name" value="Elongation Factor G (Translational Gtpase), domain 3"/>
    <property type="match status" value="1"/>
</dbReference>
<dbReference type="SUPFAM" id="SSF54980">
    <property type="entry name" value="EF-G C-terminal domain-like"/>
    <property type="match status" value="2"/>
</dbReference>
<dbReference type="FunFam" id="3.30.70.870:FF:000001">
    <property type="entry name" value="Elongation factor G"/>
    <property type="match status" value="1"/>
</dbReference>
<evidence type="ECO:0000256" key="8">
    <source>
        <dbReference type="HAMAP-Rule" id="MF_00054"/>
    </source>
</evidence>
<name>A0AAN1W124_9PROT</name>
<evidence type="ECO:0000256" key="2">
    <source>
        <dbReference type="ARBA" id="ARBA00017872"/>
    </source>
</evidence>
<comment type="similarity">
    <text evidence="1 8">Belongs to the TRAFAC class translation factor GTPase superfamily. Classic translation factor GTPase family. EF-G/EF-2 subfamily.</text>
</comment>
<dbReference type="InterPro" id="IPR000795">
    <property type="entry name" value="T_Tr_GTP-bd_dom"/>
</dbReference>
<dbReference type="Gene3D" id="3.30.230.10">
    <property type="match status" value="1"/>
</dbReference>
<comment type="function">
    <text evidence="7 8">Catalyzes the GTP-dependent ribosomal translocation step during translation elongation. During this step, the ribosome changes from the pre-translocational (PRE) to the post-translocational (POST) state as the newly formed A-site-bound peptidyl-tRNA and P-site-bound deacylated tRNA move to the P and E sites, respectively. Catalyzes the coordinated movement of the two tRNA molecules, the mRNA and conformational changes in the ribosome.</text>
</comment>
<feature type="binding site" evidence="8">
    <location>
        <begin position="142"/>
        <end position="145"/>
    </location>
    <ligand>
        <name>GTP</name>
        <dbReference type="ChEBI" id="CHEBI:37565"/>
    </ligand>
</feature>
<keyword evidence="11" id="KW-1185">Reference proteome</keyword>
<evidence type="ECO:0000256" key="7">
    <source>
        <dbReference type="ARBA" id="ARBA00024731"/>
    </source>
</evidence>
<dbReference type="GO" id="GO:0005525">
    <property type="term" value="F:GTP binding"/>
    <property type="evidence" value="ECO:0007669"/>
    <property type="project" value="UniProtKB-UniRule"/>
</dbReference>
<evidence type="ECO:0000256" key="3">
    <source>
        <dbReference type="ARBA" id="ARBA00022741"/>
    </source>
</evidence>
<keyword evidence="5 8" id="KW-0648">Protein biosynthesis</keyword>
<comment type="subcellular location">
    <subcellularLocation>
        <location evidence="8">Cytoplasm</location>
    </subcellularLocation>
</comment>
<dbReference type="Pfam" id="PF03144">
    <property type="entry name" value="GTP_EFTU_D2"/>
    <property type="match status" value="1"/>
</dbReference>
<dbReference type="AlphaFoldDB" id="A0AAN1W124"/>
<dbReference type="CDD" id="cd03713">
    <property type="entry name" value="EFG_mtEFG_C"/>
    <property type="match status" value="1"/>
</dbReference>
<dbReference type="NCBIfam" id="TIGR00484">
    <property type="entry name" value="EF-G"/>
    <property type="match status" value="1"/>
</dbReference>
<dbReference type="InterPro" id="IPR020568">
    <property type="entry name" value="Ribosomal_Su5_D2-typ_SF"/>
</dbReference>
<dbReference type="Proteomes" id="UP001319121">
    <property type="component" value="Chromosome"/>
</dbReference>
<evidence type="ECO:0000259" key="9">
    <source>
        <dbReference type="PROSITE" id="PS51722"/>
    </source>
</evidence>
<dbReference type="Gene3D" id="3.40.50.300">
    <property type="entry name" value="P-loop containing nucleotide triphosphate hydrolases"/>
    <property type="match status" value="1"/>
</dbReference>
<dbReference type="EMBL" id="AP019536">
    <property type="protein sequence ID" value="BBJ00173.1"/>
    <property type="molecule type" value="Genomic_DNA"/>
</dbReference>
<dbReference type="SMART" id="SM00838">
    <property type="entry name" value="EFG_C"/>
    <property type="match status" value="1"/>
</dbReference>
<dbReference type="CDD" id="cd01434">
    <property type="entry name" value="EFG_mtEFG1_IV"/>
    <property type="match status" value="1"/>
</dbReference>
<dbReference type="SUPFAM" id="SSF50447">
    <property type="entry name" value="Translation proteins"/>
    <property type="match status" value="1"/>
</dbReference>
<organism evidence="10 11">
    <name type="scientific">Ferrigenium kumadai</name>
    <dbReference type="NCBI Taxonomy" id="1682490"/>
    <lineage>
        <taxon>Bacteria</taxon>
        <taxon>Pseudomonadati</taxon>
        <taxon>Pseudomonadota</taxon>
        <taxon>Betaproteobacteria</taxon>
        <taxon>Nitrosomonadales</taxon>
        <taxon>Gallionellaceae</taxon>
        <taxon>Ferrigenium</taxon>
    </lineage>
</organism>
<evidence type="ECO:0000256" key="5">
    <source>
        <dbReference type="ARBA" id="ARBA00022917"/>
    </source>
</evidence>
<feature type="domain" description="Tr-type G" evidence="9">
    <location>
        <begin position="8"/>
        <end position="290"/>
    </location>
</feature>
<feature type="binding site" evidence="8">
    <location>
        <begin position="88"/>
        <end position="92"/>
    </location>
    <ligand>
        <name>GTP</name>
        <dbReference type="ChEBI" id="CHEBI:37565"/>
    </ligand>
</feature>
<feature type="binding site" evidence="8">
    <location>
        <begin position="17"/>
        <end position="24"/>
    </location>
    <ligand>
        <name>GTP</name>
        <dbReference type="ChEBI" id="CHEBI:37565"/>
    </ligand>
</feature>
<protein>
    <recommendedName>
        <fullName evidence="2 8">Elongation factor G</fullName>
        <shortName evidence="8">EF-G</shortName>
    </recommendedName>
</protein>
<proteinExistence type="inferred from homology"/>
<keyword evidence="8" id="KW-0963">Cytoplasm</keyword>
<dbReference type="GO" id="GO:0032790">
    <property type="term" value="P:ribosome disassembly"/>
    <property type="evidence" value="ECO:0007669"/>
    <property type="project" value="TreeGrafter"/>
</dbReference>
<dbReference type="FunFam" id="3.40.50.300:FF:000029">
    <property type="entry name" value="Elongation factor G"/>
    <property type="match status" value="1"/>
</dbReference>
<accession>A0AAN1W124</accession>
<dbReference type="KEGG" id="fku:FGKAn22_18650"/>
<dbReference type="FunFam" id="2.40.30.10:FF:000006">
    <property type="entry name" value="Elongation factor G"/>
    <property type="match status" value="1"/>
</dbReference>
<dbReference type="InterPro" id="IPR009022">
    <property type="entry name" value="EFG_III"/>
</dbReference>
<dbReference type="PROSITE" id="PS51722">
    <property type="entry name" value="G_TR_2"/>
    <property type="match status" value="1"/>
</dbReference>
<dbReference type="CDD" id="cd01886">
    <property type="entry name" value="EF-G"/>
    <property type="match status" value="1"/>
</dbReference>
<dbReference type="InterPro" id="IPR004161">
    <property type="entry name" value="EFTu-like_2"/>
</dbReference>
<dbReference type="PROSITE" id="PS00301">
    <property type="entry name" value="G_TR_1"/>
    <property type="match status" value="1"/>
</dbReference>
<dbReference type="InterPro" id="IPR005225">
    <property type="entry name" value="Small_GTP-bd"/>
</dbReference>
<dbReference type="Pfam" id="PF14492">
    <property type="entry name" value="EFG_III"/>
    <property type="match status" value="1"/>
</dbReference>
<dbReference type="InterPro" id="IPR047872">
    <property type="entry name" value="EFG_IV"/>
</dbReference>
<dbReference type="RefSeq" id="WP_212785423.1">
    <property type="nucleotide sequence ID" value="NZ_AP019536.1"/>
</dbReference>
<dbReference type="SUPFAM" id="SSF54211">
    <property type="entry name" value="Ribosomal protein S5 domain 2-like"/>
    <property type="match status" value="1"/>
</dbReference>
<dbReference type="Pfam" id="PF00679">
    <property type="entry name" value="EFG_C"/>
    <property type="match status" value="1"/>
</dbReference>
<dbReference type="GO" id="GO:0003746">
    <property type="term" value="F:translation elongation factor activity"/>
    <property type="evidence" value="ECO:0007669"/>
    <property type="project" value="UniProtKB-UniRule"/>
</dbReference>
<dbReference type="InterPro" id="IPR035649">
    <property type="entry name" value="EFG_V"/>
</dbReference>
<dbReference type="InterPro" id="IPR014721">
    <property type="entry name" value="Ribsml_uS5_D2-typ_fold_subgr"/>
</dbReference>
<gene>
    <name evidence="8 10" type="primary">fusA</name>
    <name evidence="10" type="ORF">FGKAn22_18650</name>
</gene>
<dbReference type="Pfam" id="PF03764">
    <property type="entry name" value="EFG_IV"/>
    <property type="match status" value="1"/>
</dbReference>
<dbReference type="GO" id="GO:0005737">
    <property type="term" value="C:cytoplasm"/>
    <property type="evidence" value="ECO:0007669"/>
    <property type="project" value="UniProtKB-SubCell"/>
</dbReference>
<dbReference type="HAMAP" id="MF_00054_B">
    <property type="entry name" value="EF_G_EF_2_B"/>
    <property type="match status" value="1"/>
</dbReference>
<dbReference type="NCBIfam" id="NF009381">
    <property type="entry name" value="PRK12740.1-5"/>
    <property type="match status" value="1"/>
</dbReference>
<dbReference type="Pfam" id="PF00009">
    <property type="entry name" value="GTP_EFTU"/>
    <property type="match status" value="1"/>
</dbReference>
<dbReference type="FunFam" id="3.30.230.10:FF:000003">
    <property type="entry name" value="Elongation factor G"/>
    <property type="match status" value="1"/>
</dbReference>
<evidence type="ECO:0000313" key="11">
    <source>
        <dbReference type="Proteomes" id="UP001319121"/>
    </source>
</evidence>
<dbReference type="PRINTS" id="PR00315">
    <property type="entry name" value="ELONGATNFCT"/>
</dbReference>
<dbReference type="NCBIfam" id="TIGR00231">
    <property type="entry name" value="small_GTP"/>
    <property type="match status" value="1"/>
</dbReference>
<keyword evidence="4 8" id="KW-0251">Elongation factor</keyword>
<dbReference type="PANTHER" id="PTHR43261">
    <property type="entry name" value="TRANSLATION ELONGATION FACTOR G-RELATED"/>
    <property type="match status" value="1"/>
</dbReference>
<dbReference type="FunFam" id="3.30.70.240:FF:000001">
    <property type="entry name" value="Elongation factor G"/>
    <property type="match status" value="1"/>
</dbReference>
<sequence length="697" mass="77038">MARKTPISRYRNIGISAHIDAGKTTTTERILFYTGVSHKIGEVHDGAATMDWMEQEQERGITITSAATTCFWKGMENQYPEHRFNIIDTPGHVDFTIEVERSMRVLDGACMVYCAVGGVQPQSETVWRQANKYKVPRLAFVNKMDRSGANFFKVVEQMQLRLKANPVPIVIPIGAEDSFVGVVDLMKMKAIYWDEASQGMKFDYRDIPADLVATANEWREKMVESAAEASEDLMNQYLENGELTEEQIIAGLRARTLACEIQPMLCGSAFKNKGVQRMLDAVIMLLPSPVDIPDVTGESEAGEPLTRKADDGEAFSALAFKLMTDPFVGQLTFVRVYSGVLKKGDTVYNSVRGKKERIGRIVQMHANNREEVDEILAGDIAACIGLKEVTTGESLCDVDKPIILERMVFPEPVIHVAVEPKTKADQEKMGIALGRLAAEDPSFRIRTDEESGQTIMSGMGELHLEILVDRMKREFGVEANVGAPQVAYREAIRKAVEVEGKYAKQTGGRGQYGHVWIKMEPSEAGKGFEFVDAIKGGTVPREFIPAVEKGLRETLPSGVLAGFPVVDVKVTLFDGSYHDVDSNENAFKMAASMAFKDGMRKANPVLLEPMMSVEVETPEDYAGTVMGDLSSRRGMVQGMEDMMGGGKSIKAEVPLSEMFGYSTALRSATQGRATYTMEFKHYSEAPRNVAEAIMNKK</sequence>
<evidence type="ECO:0000256" key="6">
    <source>
        <dbReference type="ARBA" id="ARBA00023134"/>
    </source>
</evidence>
<dbReference type="SUPFAM" id="SSF52540">
    <property type="entry name" value="P-loop containing nucleoside triphosphate hydrolases"/>
    <property type="match status" value="1"/>
</dbReference>
<dbReference type="GO" id="GO:0003924">
    <property type="term" value="F:GTPase activity"/>
    <property type="evidence" value="ECO:0007669"/>
    <property type="project" value="InterPro"/>
</dbReference>
<dbReference type="InterPro" id="IPR041095">
    <property type="entry name" value="EFG_II"/>
</dbReference>
<dbReference type="GO" id="GO:0097216">
    <property type="term" value="F:guanosine tetraphosphate binding"/>
    <property type="evidence" value="ECO:0007669"/>
    <property type="project" value="UniProtKB-ARBA"/>
</dbReference>
<keyword evidence="3 8" id="KW-0547">Nucleotide-binding</keyword>
<evidence type="ECO:0000256" key="4">
    <source>
        <dbReference type="ARBA" id="ARBA00022768"/>
    </source>
</evidence>
<dbReference type="InterPro" id="IPR004540">
    <property type="entry name" value="Transl_elong_EFG/EF2"/>
</dbReference>
<dbReference type="Gene3D" id="3.30.70.240">
    <property type="match status" value="1"/>
</dbReference>